<evidence type="ECO:0000256" key="1">
    <source>
        <dbReference type="ARBA" id="ARBA00009199"/>
    </source>
</evidence>
<reference evidence="4" key="1">
    <citation type="submission" date="2019-07" db="EMBL/GenBank/DDBJ databases">
        <title>Arthrobacter KR32 sp. nov., isolated from mountain cheese made of cows milk.</title>
        <authorList>
            <person name="Flegler A."/>
        </authorList>
    </citation>
    <scope>NUCLEOTIDE SEQUENCE [LARGE SCALE GENOMIC DNA]</scope>
    <source>
        <strain evidence="4">KR32</strain>
    </source>
</reference>
<dbReference type="SUPFAM" id="SSF75304">
    <property type="entry name" value="Amidase signature (AS) enzymes"/>
    <property type="match status" value="1"/>
</dbReference>
<dbReference type="Gene3D" id="3.90.1300.10">
    <property type="entry name" value="Amidase signature (AS) domain"/>
    <property type="match status" value="1"/>
</dbReference>
<dbReference type="PANTHER" id="PTHR11895">
    <property type="entry name" value="TRANSAMIDASE"/>
    <property type="match status" value="1"/>
</dbReference>
<proteinExistence type="inferred from homology"/>
<comment type="similarity">
    <text evidence="1">Belongs to the amidase family.</text>
</comment>
<evidence type="ECO:0000313" key="3">
    <source>
        <dbReference type="EMBL" id="MPY12116.1"/>
    </source>
</evidence>
<gene>
    <name evidence="3" type="ORF">FNH21_15585</name>
</gene>
<dbReference type="OrthoDB" id="5175573at2"/>
<comment type="caution">
    <text evidence="3">The sequence shown here is derived from an EMBL/GenBank/DDBJ whole genome shotgun (WGS) entry which is preliminary data.</text>
</comment>
<dbReference type="RefSeq" id="WP_152816997.1">
    <property type="nucleotide sequence ID" value="NZ_VJXX01000007.1"/>
</dbReference>
<dbReference type="Proteomes" id="UP000326464">
    <property type="component" value="Unassembled WGS sequence"/>
</dbReference>
<keyword evidence="4" id="KW-1185">Reference proteome</keyword>
<dbReference type="InterPro" id="IPR000120">
    <property type="entry name" value="Amidase"/>
</dbReference>
<name>A0A7X1TPZ9_9MICC</name>
<feature type="domain" description="Amidase" evidence="2">
    <location>
        <begin position="25"/>
        <end position="457"/>
    </location>
</feature>
<organism evidence="3 4">
    <name type="scientific">Arthrobacter bussei</name>
    <dbReference type="NCBI Taxonomy" id="2594179"/>
    <lineage>
        <taxon>Bacteria</taxon>
        <taxon>Bacillati</taxon>
        <taxon>Actinomycetota</taxon>
        <taxon>Actinomycetes</taxon>
        <taxon>Micrococcales</taxon>
        <taxon>Micrococcaceae</taxon>
        <taxon>Arthrobacter</taxon>
    </lineage>
</organism>
<protein>
    <submittedName>
        <fullName evidence="3">Amidase</fullName>
    </submittedName>
</protein>
<dbReference type="InterPro" id="IPR023631">
    <property type="entry name" value="Amidase_dom"/>
</dbReference>
<sequence>MSELHDLPALTLRDALARGTVSAREVTEHFLRRIDALNPDLGSFVTVTHDAALRAADHADRLHSSGVALGPLHGVPIAHKDLTDVAGVRTTLGTAALDHAVAEKDAPLASVLRRAGAISLGKTQVPEFGLSCYSENRIAPPARNPLDPRLSPAGSSGGSAAAVAARMVPFAPGTDGGGSVRIPAAATGLVGLKPNRGRVPSGSAQADLGQLVVAGPLAHTAADAGLLLDVLVQEPNYRPTSAASRYPGSFLDAALRAEGHFRIGVSTASPFAGAGDILGDLGLDSAATDALHAGIAMLQRVGHDVVEADLTYDRRYHDAFQLVWTAGLATAPLPADREDRLTDITRVLRRRALGRSAADLAAAVDVLRQFEHETIRQYSDYDMILTPAVAMTPRPIGWYTDADGDTDYLRQCRYSPYTSMVNVCGLPAVTVPTLRLPDGLSMSVQLIGRPGEEAQLLAATAQIEAVRYADGDFPALMASGTME</sequence>
<evidence type="ECO:0000259" key="2">
    <source>
        <dbReference type="Pfam" id="PF01425"/>
    </source>
</evidence>
<dbReference type="EMBL" id="VJXX01000007">
    <property type="protein sequence ID" value="MPY12116.1"/>
    <property type="molecule type" value="Genomic_DNA"/>
</dbReference>
<dbReference type="PANTHER" id="PTHR11895:SF7">
    <property type="entry name" value="GLUTAMYL-TRNA(GLN) AMIDOTRANSFERASE SUBUNIT A, MITOCHONDRIAL"/>
    <property type="match status" value="1"/>
</dbReference>
<dbReference type="InterPro" id="IPR036928">
    <property type="entry name" value="AS_sf"/>
</dbReference>
<dbReference type="Pfam" id="PF01425">
    <property type="entry name" value="Amidase"/>
    <property type="match status" value="1"/>
</dbReference>
<accession>A0A7X1TPZ9</accession>
<evidence type="ECO:0000313" key="4">
    <source>
        <dbReference type="Proteomes" id="UP000326464"/>
    </source>
</evidence>
<dbReference type="AlphaFoldDB" id="A0A7X1TPZ9"/>
<dbReference type="GO" id="GO:0003824">
    <property type="term" value="F:catalytic activity"/>
    <property type="evidence" value="ECO:0007669"/>
    <property type="project" value="InterPro"/>
</dbReference>